<dbReference type="Pfam" id="PF23106">
    <property type="entry name" value="EGF_Teneurin"/>
    <property type="match status" value="1"/>
</dbReference>
<proteinExistence type="predicted"/>
<dbReference type="Gene3D" id="2.60.40.10">
    <property type="entry name" value="Immunoglobulins"/>
    <property type="match status" value="1"/>
</dbReference>
<feature type="disulfide bond" evidence="2">
    <location>
        <begin position="223"/>
        <end position="233"/>
    </location>
</feature>
<dbReference type="STRING" id="1054147.F4PW66"/>
<keyword evidence="2" id="KW-1015">Disulfide bond</keyword>
<reference evidence="6" key="1">
    <citation type="journal article" date="2011" name="Genome Res.">
        <title>Phylogeny-wide analysis of social amoeba genomes highlights ancient origins for complex intercellular communication.</title>
        <authorList>
            <person name="Heidel A.J."/>
            <person name="Lawal H.M."/>
            <person name="Felder M."/>
            <person name="Schilde C."/>
            <person name="Helps N.R."/>
            <person name="Tunggal B."/>
            <person name="Rivero F."/>
            <person name="John U."/>
            <person name="Schleicher M."/>
            <person name="Eichinger L."/>
            <person name="Platzer M."/>
            <person name="Noegel A.A."/>
            <person name="Schaap P."/>
            <person name="Gloeckner G."/>
        </authorList>
    </citation>
    <scope>NUCLEOTIDE SEQUENCE [LARGE SCALE GENOMIC DNA]</scope>
    <source>
        <strain evidence="6">SH3</strain>
    </source>
</reference>
<dbReference type="InterPro" id="IPR013783">
    <property type="entry name" value="Ig-like_fold"/>
</dbReference>
<dbReference type="Proteomes" id="UP000007797">
    <property type="component" value="Unassembled WGS sequence"/>
</dbReference>
<comment type="caution">
    <text evidence="2">Lacks conserved residue(s) required for the propagation of feature annotation.</text>
</comment>
<evidence type="ECO:0000256" key="1">
    <source>
        <dbReference type="ARBA" id="ARBA00023180"/>
    </source>
</evidence>
<dbReference type="PROSITE" id="PS01186">
    <property type="entry name" value="EGF_2"/>
    <property type="match status" value="1"/>
</dbReference>
<dbReference type="FunFam" id="2.10.25.10:FF:000001">
    <property type="entry name" value="Tenascin C"/>
    <property type="match status" value="1"/>
</dbReference>
<dbReference type="InterPro" id="IPR000742">
    <property type="entry name" value="EGF"/>
</dbReference>
<evidence type="ECO:0000313" key="6">
    <source>
        <dbReference type="Proteomes" id="UP000007797"/>
    </source>
</evidence>
<keyword evidence="1" id="KW-0325">Glycoprotein</keyword>
<accession>F4PW66</accession>
<dbReference type="AlphaFoldDB" id="F4PW66"/>
<dbReference type="PROSITE" id="PS50026">
    <property type="entry name" value="EGF_3"/>
    <property type="match status" value="1"/>
</dbReference>
<protein>
    <recommendedName>
        <fullName evidence="4">EGF-like domain-containing protein</fullName>
    </recommendedName>
</protein>
<feature type="disulfide bond" evidence="2">
    <location>
        <begin position="241"/>
        <end position="250"/>
    </location>
</feature>
<keyword evidence="6" id="KW-1185">Reference proteome</keyword>
<dbReference type="KEGG" id="dfa:DFA_07351"/>
<name>F4PW66_CACFS</name>
<keyword evidence="3" id="KW-0472">Membrane</keyword>
<evidence type="ECO:0000313" key="5">
    <source>
        <dbReference type="EMBL" id="EGG20230.1"/>
    </source>
</evidence>
<dbReference type="RefSeq" id="XP_004367213.1">
    <property type="nucleotide sequence ID" value="XM_004367156.1"/>
</dbReference>
<evidence type="ECO:0000259" key="4">
    <source>
        <dbReference type="PROSITE" id="PS50026"/>
    </source>
</evidence>
<keyword evidence="3" id="KW-1133">Transmembrane helix</keyword>
<dbReference type="InterPro" id="IPR014756">
    <property type="entry name" value="Ig_E-set"/>
</dbReference>
<dbReference type="InterPro" id="IPR053331">
    <property type="entry name" value="EGF-like_comC"/>
</dbReference>
<dbReference type="PROSITE" id="PS00022">
    <property type="entry name" value="EGF_1"/>
    <property type="match status" value="1"/>
</dbReference>
<feature type="transmembrane region" description="Helical" evidence="3">
    <location>
        <begin position="12"/>
        <end position="39"/>
    </location>
</feature>
<keyword evidence="2" id="KW-0245">EGF-like domain</keyword>
<evidence type="ECO:0000256" key="2">
    <source>
        <dbReference type="PROSITE-ProRule" id="PRU00076"/>
    </source>
</evidence>
<sequence>MVYSKYYIICHMIIIIILLLIFPCFLSFLFFFLSIYPLLLPLNIKATVGSISSTSPYGGVVQLVGKYLWTTRLDSTTTTISISVGGVTCTSPVAIGNDGTKLNCTLGNASQYRSDIQLSIDSVNANSTTIYTSIPPIITSITSSYYLIKSVISIFGNDFYTSPTTVFIGDSPCNNVLVVDPQHITCLFDSNDSNANSILDVYIKSGELSAVQIRLFKYTMLQCLNSCSSHGKCVTSGQCQCNSGYTGADCSITYVQSLVPGDAGTPSGGRFNMFNSSMEFFLSHIQEVRQNNTVVQTIALTNWDVYAQDGNTTSYNSTSANHNIILTVSEYNTSSVQSYLGDDIVIPTNSVKHFITLGKFNFESTNSSLRIIYQFKSPSEIEYNCNNETTKHQYDTSSSTTTIKSYTIDTPVGTMMASFSNRAEIDDINSMVSSIQAITSVDSSAQSTNGHQYIAIQVPSFEDYVQMDPIFSATSKTAPSTDACVASVSSSSVPPILLLSIISSIVVILIF</sequence>
<dbReference type="OrthoDB" id="6130531at2759"/>
<keyword evidence="3" id="KW-0812">Transmembrane</keyword>
<evidence type="ECO:0000256" key="3">
    <source>
        <dbReference type="SAM" id="Phobius"/>
    </source>
</evidence>
<dbReference type="PANTHER" id="PTHR24032">
    <property type="entry name" value="EGF-LIKE DOMAIN-CONTAINING PROTEIN-RELATED-RELATED"/>
    <property type="match status" value="1"/>
</dbReference>
<gene>
    <name evidence="5" type="ORF">DFA_07351</name>
</gene>
<feature type="domain" description="EGF-like" evidence="4">
    <location>
        <begin position="219"/>
        <end position="251"/>
    </location>
</feature>
<dbReference type="GeneID" id="14872371"/>
<dbReference type="CDD" id="cd00054">
    <property type="entry name" value="EGF_CA"/>
    <property type="match status" value="1"/>
</dbReference>
<dbReference type="EMBL" id="GL883013">
    <property type="protein sequence ID" value="EGG20230.1"/>
    <property type="molecule type" value="Genomic_DNA"/>
</dbReference>
<dbReference type="Gene3D" id="2.10.25.10">
    <property type="entry name" value="Laminin"/>
    <property type="match status" value="1"/>
</dbReference>
<dbReference type="SUPFAM" id="SSF81296">
    <property type="entry name" value="E set domains"/>
    <property type="match status" value="1"/>
</dbReference>
<organism evidence="5 6">
    <name type="scientific">Cavenderia fasciculata</name>
    <name type="common">Slime mold</name>
    <name type="synonym">Dictyostelium fasciculatum</name>
    <dbReference type="NCBI Taxonomy" id="261658"/>
    <lineage>
        <taxon>Eukaryota</taxon>
        <taxon>Amoebozoa</taxon>
        <taxon>Evosea</taxon>
        <taxon>Eumycetozoa</taxon>
        <taxon>Dictyostelia</taxon>
        <taxon>Acytosteliales</taxon>
        <taxon>Cavenderiaceae</taxon>
        <taxon>Cavenderia</taxon>
    </lineage>
</organism>